<name>A0ABT3B7R7_9CYAN</name>
<comment type="cofactor">
    <cofactor evidence="1">
        <name>Ca(2+)</name>
        <dbReference type="ChEBI" id="CHEBI:29108"/>
    </cofactor>
</comment>
<keyword evidence="5" id="KW-0378">Hydrolase</keyword>
<organism evidence="5 6">
    <name type="scientific">Plectonema radiosum NIES-515</name>
    <dbReference type="NCBI Taxonomy" id="2986073"/>
    <lineage>
        <taxon>Bacteria</taxon>
        <taxon>Bacillati</taxon>
        <taxon>Cyanobacteriota</taxon>
        <taxon>Cyanophyceae</taxon>
        <taxon>Oscillatoriophycideae</taxon>
        <taxon>Oscillatoriales</taxon>
        <taxon>Microcoleaceae</taxon>
        <taxon>Plectonema</taxon>
    </lineage>
</organism>
<proteinExistence type="predicted"/>
<comment type="caution">
    <text evidence="5">The sequence shown here is derived from an EMBL/GenBank/DDBJ whole genome shotgun (WGS) entry which is preliminary data.</text>
</comment>
<dbReference type="InterPro" id="IPR006047">
    <property type="entry name" value="GH13_cat_dom"/>
</dbReference>
<dbReference type="PANTHER" id="PTHR10357">
    <property type="entry name" value="ALPHA-AMYLASE FAMILY MEMBER"/>
    <property type="match status" value="1"/>
</dbReference>
<feature type="domain" description="Glycosyl hydrolase family 13 catalytic" evidence="4">
    <location>
        <begin position="161"/>
        <end position="578"/>
    </location>
</feature>
<keyword evidence="3" id="KW-0732">Signal</keyword>
<dbReference type="Pfam" id="PF00128">
    <property type="entry name" value="Alpha-amylase"/>
    <property type="match status" value="1"/>
</dbReference>
<evidence type="ECO:0000256" key="1">
    <source>
        <dbReference type="ARBA" id="ARBA00001913"/>
    </source>
</evidence>
<evidence type="ECO:0000313" key="6">
    <source>
        <dbReference type="Proteomes" id="UP001526143"/>
    </source>
</evidence>
<keyword evidence="2" id="KW-0479">Metal-binding</keyword>
<dbReference type="GO" id="GO:0016787">
    <property type="term" value="F:hydrolase activity"/>
    <property type="evidence" value="ECO:0007669"/>
    <property type="project" value="UniProtKB-KW"/>
</dbReference>
<dbReference type="SUPFAM" id="SSF51445">
    <property type="entry name" value="(Trans)glycosidases"/>
    <property type="match status" value="1"/>
</dbReference>
<dbReference type="SMART" id="SM00642">
    <property type="entry name" value="Aamy"/>
    <property type="match status" value="1"/>
</dbReference>
<gene>
    <name evidence="5" type="ORF">OGM63_28405</name>
</gene>
<evidence type="ECO:0000256" key="2">
    <source>
        <dbReference type="ARBA" id="ARBA00022723"/>
    </source>
</evidence>
<evidence type="ECO:0000256" key="3">
    <source>
        <dbReference type="ARBA" id="ARBA00022729"/>
    </source>
</evidence>
<dbReference type="RefSeq" id="WP_263749089.1">
    <property type="nucleotide sequence ID" value="NZ_JAOWRF010000405.1"/>
</dbReference>
<dbReference type="PANTHER" id="PTHR10357:SF215">
    <property type="entry name" value="ALPHA-AMYLASE 1"/>
    <property type="match status" value="1"/>
</dbReference>
<dbReference type="EMBL" id="JAOWRF010000405">
    <property type="protein sequence ID" value="MCV3217384.1"/>
    <property type="molecule type" value="Genomic_DNA"/>
</dbReference>
<dbReference type="Gene3D" id="3.20.20.80">
    <property type="entry name" value="Glycosidases"/>
    <property type="match status" value="1"/>
</dbReference>
<evidence type="ECO:0000313" key="5">
    <source>
        <dbReference type="EMBL" id="MCV3217384.1"/>
    </source>
</evidence>
<keyword evidence="6" id="KW-1185">Reference proteome</keyword>
<accession>A0ABT3B7R7</accession>
<evidence type="ECO:0000259" key="4">
    <source>
        <dbReference type="SMART" id="SM00642"/>
    </source>
</evidence>
<reference evidence="5 6" key="1">
    <citation type="submission" date="2022-10" db="EMBL/GenBank/DDBJ databases">
        <title>Identification of biosynthetic pathway for the production of the potent trypsin inhibitor radiosumin.</title>
        <authorList>
            <person name="Fewer D.P."/>
            <person name="Delbaje E."/>
            <person name="Ouyang X."/>
            <person name="Agostino P.D."/>
            <person name="Wahlsten M."/>
            <person name="Jokela J."/>
            <person name="Permi P."/>
            <person name="Haapaniemi E."/>
            <person name="Koistinen H."/>
        </authorList>
    </citation>
    <scope>NUCLEOTIDE SEQUENCE [LARGE SCALE GENOMIC DNA]</scope>
    <source>
        <strain evidence="5 6">NIES-515</strain>
    </source>
</reference>
<protein>
    <submittedName>
        <fullName evidence="5">Alpha-amylase family glycosyl hydrolase</fullName>
    </submittedName>
</protein>
<dbReference type="InterPro" id="IPR017853">
    <property type="entry name" value="GH"/>
</dbReference>
<dbReference type="Proteomes" id="UP001526143">
    <property type="component" value="Unassembled WGS sequence"/>
</dbReference>
<sequence length="680" mass="76979">MRYFEEYCEVHLEPNIAPFTWVFRSDEKISIKFGISLSKDPDYGQIAYELNDGQGYCDSGRITAHTEGIVENGYLMFSAILPPISSGGGYRYSLAYVDMSGSEHTSVRSRFLLVCDTSPRSMAEIQSVFLGFVDNQPVYGPIPRVQMTSSPQNWDARLFYSIIIDRFARSPNSDRTNLGAVRYNPSDPYASHGGTIRGVTEQIEYLKSLGIKAIILSPVYVNAADGYHGYHPIHLLMVDPRLGTLMCLRELVAKAHEADIAVILDVVNNHITDSINWEQYGGPAGGEFKYLQGDDTTVMPFPVEVRNTSLFHGPEYTDMVNQRLFGFLEDWRTETSYVRELLIGHLKYWIAETDIDGFRYDSARHVGLDFWKPCVEEISKYASYLGKKQFLQIAEHAGSTHEELIEYNDAKFSNIIDYPTYYTAVKYSLADGSWLLGGLADYFCGFLAPSHSYYAGWRNNIMFLENQDTTRIFHEFLSRIPSQDDARVHLHFALACLILGPQIPSIYQGTEQEFSGALGMHQPEDTGEWIGHDCYVREDMFENPACAWQFGPINRKSFKPHNRNHPTFILIQQLAEIRLQNKLIQSGTRTLLCSRKNGLWCVLIHNMAVDQPLFIAMNLGPRPVFEQALKIPNLYGEFSGVDLPIATSGGALHLVEGGMRIRLAPFTFVLGRLLRDDNKS</sequence>